<dbReference type="GO" id="GO:0016779">
    <property type="term" value="F:nucleotidyltransferase activity"/>
    <property type="evidence" value="ECO:0007669"/>
    <property type="project" value="UniProtKB-KW"/>
</dbReference>
<evidence type="ECO:0000256" key="1">
    <source>
        <dbReference type="ARBA" id="ARBA00009558"/>
    </source>
</evidence>
<keyword evidence="12" id="KW-1185">Reference proteome</keyword>
<dbReference type="AlphaFoldDB" id="A0A9F5IQH2"/>
<keyword evidence="5" id="KW-0732">Signal</keyword>
<dbReference type="Gene3D" id="3.90.176.10">
    <property type="entry name" value="Toxin ADP-ribosyltransferase, Chain A, domain 1"/>
    <property type="match status" value="1"/>
</dbReference>
<dbReference type="PRINTS" id="PR00970">
    <property type="entry name" value="RIBTRNSFRASE"/>
</dbReference>
<dbReference type="Proteomes" id="UP000695026">
    <property type="component" value="Unplaced"/>
</dbReference>
<dbReference type="SUPFAM" id="SSF56399">
    <property type="entry name" value="ADP-ribosylation"/>
    <property type="match status" value="1"/>
</dbReference>
<dbReference type="InterPro" id="IPR000768">
    <property type="entry name" value="ART"/>
</dbReference>
<evidence type="ECO:0000256" key="5">
    <source>
        <dbReference type="ARBA" id="ARBA00022729"/>
    </source>
</evidence>
<comment type="similarity">
    <text evidence="1 10">Belongs to the Arg-specific ADP-ribosyltransferase family.</text>
</comment>
<evidence type="ECO:0000256" key="2">
    <source>
        <dbReference type="ARBA" id="ARBA00022676"/>
    </source>
</evidence>
<keyword evidence="4" id="KW-0548">Nucleotidyltransferase</keyword>
<evidence type="ECO:0000256" key="11">
    <source>
        <dbReference type="SAM" id="MobiDB-lite"/>
    </source>
</evidence>
<keyword evidence="6 10" id="KW-0521">NADP</keyword>
<evidence type="ECO:0000313" key="12">
    <source>
        <dbReference type="Proteomes" id="UP000695026"/>
    </source>
</evidence>
<protein>
    <recommendedName>
        <fullName evidence="10">NAD(P)(+)--arginine ADP-ribosyltransferase</fullName>
        <ecNumber evidence="10">2.4.2.31</ecNumber>
    </recommendedName>
    <alternativeName>
        <fullName evidence="10">Mono(ADP-ribosyl)transferase</fullName>
    </alternativeName>
</protein>
<proteinExistence type="inferred from homology"/>
<dbReference type="GeneID" id="103054029"/>
<dbReference type="PROSITE" id="PS51996">
    <property type="entry name" value="TR_MART"/>
    <property type="match status" value="1"/>
</dbReference>
<gene>
    <name evidence="13" type="primary">ART1</name>
</gene>
<dbReference type="CTD" id="417"/>
<dbReference type="PROSITE" id="PS01291">
    <property type="entry name" value="ART"/>
    <property type="match status" value="1"/>
</dbReference>
<feature type="compositionally biased region" description="Basic and acidic residues" evidence="11">
    <location>
        <begin position="36"/>
        <end position="53"/>
    </location>
</feature>
<keyword evidence="3 10" id="KW-0808">Transferase</keyword>
<evidence type="ECO:0000256" key="4">
    <source>
        <dbReference type="ARBA" id="ARBA00022695"/>
    </source>
</evidence>
<keyword evidence="8" id="KW-1015">Disulfide bond</keyword>
<reference evidence="13" key="1">
    <citation type="submission" date="2025-08" db="UniProtKB">
        <authorList>
            <consortium name="RefSeq"/>
        </authorList>
    </citation>
    <scope>IDENTIFICATION</scope>
    <source>
        <tissue evidence="13">Liver</tissue>
    </source>
</reference>
<dbReference type="PANTHER" id="PTHR10339">
    <property type="entry name" value="ADP-RIBOSYLTRANSFERASE"/>
    <property type="match status" value="1"/>
</dbReference>
<evidence type="ECO:0000256" key="10">
    <source>
        <dbReference type="RuleBase" id="RU361228"/>
    </source>
</evidence>
<dbReference type="GO" id="GO:0106274">
    <property type="term" value="F:NAD+-protein-arginine ADP-ribosyltransferase activity"/>
    <property type="evidence" value="ECO:0007669"/>
    <property type="project" value="UniProtKB-EC"/>
</dbReference>
<dbReference type="GO" id="GO:0003950">
    <property type="term" value="F:NAD+ poly-ADP-ribosyltransferase activity"/>
    <property type="evidence" value="ECO:0007669"/>
    <property type="project" value="TreeGrafter"/>
</dbReference>
<dbReference type="RefSeq" id="XP_025029559.1">
    <property type="nucleotide sequence ID" value="XM_025173791.1"/>
</dbReference>
<accession>A0A9F5IQH2</accession>
<dbReference type="InterPro" id="IPR050999">
    <property type="entry name" value="ADP-ribosyltransferase_ARG"/>
</dbReference>
<comment type="catalytic activity">
    <reaction evidence="9 10">
        <text>L-arginyl-[protein] + NAD(+) = N(omega)-(ADP-D-ribosyl)-L-arginyl-[protein] + nicotinamide + H(+)</text>
        <dbReference type="Rhea" id="RHEA:19149"/>
        <dbReference type="Rhea" id="RHEA-COMP:10532"/>
        <dbReference type="Rhea" id="RHEA-COMP:15087"/>
        <dbReference type="ChEBI" id="CHEBI:15378"/>
        <dbReference type="ChEBI" id="CHEBI:17154"/>
        <dbReference type="ChEBI" id="CHEBI:29965"/>
        <dbReference type="ChEBI" id="CHEBI:57540"/>
        <dbReference type="ChEBI" id="CHEBI:142554"/>
        <dbReference type="EC" id="2.4.2.31"/>
    </reaction>
</comment>
<dbReference type="Pfam" id="PF01129">
    <property type="entry name" value="ART"/>
    <property type="match status" value="1"/>
</dbReference>
<sequence length="522" mass="58252">MVCGFFVNTLEVIRTRQDTDFGPDTNCVGDPLPVGKGDRAKDHQDKSTPKENELLGPSERAITSIGVAHLPQHQVCCWISKPGLGLLLLRDERKVTPHRTSGETPARPSLVLKHGVIPEGLAHNTAGQEQRELQSLWFASKGVSHETSVLPNVSGAVFDGDAYGKRPDVRDHSCQNSQAMLELQSARSGRCQAFPFPLKVRRDLFPVKEAPLNMALTSFDDQYKGCVESMEAKLPELNHTEFASNRVYAEAWGEAASKWNERKTSTLRSPGLKPEHAIALMAYTVQGRFHRDFNAAVREAGRTRENYLNHFNFKTFHFLLTRALHILGTTAQPRCHKVYRGVRNVRFVSERSRPVRFGQFTSSSCSNESALRFGTDTFFTIETCYGVNIKNYSFFPGEEEVLIPPFEKFKVANFTKGQESNFIHLLSLEDASIYNCVFVKEKKCKASFCNSNSGSGIIIILFLSHLCSLFPHCRLILAHAALRSELLVQSPLGRWARSGCCSSLTCSFPPKRACLIPPSAKV</sequence>
<keyword evidence="7 10" id="KW-0520">NAD</keyword>
<dbReference type="KEGG" id="pbi:103054029"/>
<evidence type="ECO:0000256" key="7">
    <source>
        <dbReference type="ARBA" id="ARBA00023027"/>
    </source>
</evidence>
<dbReference type="PANTHER" id="PTHR10339:SF19">
    <property type="entry name" value="GPI-LINKED NAD(P)(+)--ARGININE ADP-RIBOSYLTRANSFERASE 1"/>
    <property type="match status" value="1"/>
</dbReference>
<evidence type="ECO:0000256" key="9">
    <source>
        <dbReference type="ARBA" id="ARBA00047597"/>
    </source>
</evidence>
<evidence type="ECO:0000256" key="3">
    <source>
        <dbReference type="ARBA" id="ARBA00022679"/>
    </source>
</evidence>
<dbReference type="FunFam" id="3.90.176.10:FF:000001">
    <property type="entry name" value="NAD(P)(+)--arginine ADP-ribosyltransferase"/>
    <property type="match status" value="1"/>
</dbReference>
<keyword evidence="2 10" id="KW-0328">Glycosyltransferase</keyword>
<evidence type="ECO:0000313" key="13">
    <source>
        <dbReference type="RefSeq" id="XP_025029559.1"/>
    </source>
</evidence>
<dbReference type="OrthoDB" id="423533at2759"/>
<dbReference type="EC" id="2.4.2.31" evidence="10"/>
<evidence type="ECO:0000256" key="6">
    <source>
        <dbReference type="ARBA" id="ARBA00022857"/>
    </source>
</evidence>
<evidence type="ECO:0000256" key="8">
    <source>
        <dbReference type="ARBA" id="ARBA00023157"/>
    </source>
</evidence>
<feature type="region of interest" description="Disordered" evidence="11">
    <location>
        <begin position="18"/>
        <end position="58"/>
    </location>
</feature>
<name>A0A9F5IQH2_PYTBI</name>
<organism evidence="12 13">
    <name type="scientific">Python bivittatus</name>
    <name type="common">Burmese python</name>
    <name type="synonym">Python molurus bivittatus</name>
    <dbReference type="NCBI Taxonomy" id="176946"/>
    <lineage>
        <taxon>Eukaryota</taxon>
        <taxon>Metazoa</taxon>
        <taxon>Chordata</taxon>
        <taxon>Craniata</taxon>
        <taxon>Vertebrata</taxon>
        <taxon>Euteleostomi</taxon>
        <taxon>Lepidosauria</taxon>
        <taxon>Squamata</taxon>
        <taxon>Bifurcata</taxon>
        <taxon>Unidentata</taxon>
        <taxon>Episquamata</taxon>
        <taxon>Toxicofera</taxon>
        <taxon>Serpentes</taxon>
        <taxon>Henophidia</taxon>
        <taxon>Pythonidae</taxon>
        <taxon>Python</taxon>
    </lineage>
</organism>